<keyword evidence="1" id="KW-0175">Coiled coil</keyword>
<dbReference type="PANTHER" id="PTHR36170:SF1">
    <property type="entry name" value="CENTROSOMAL PROTEIN OF 89 KDA"/>
    <property type="match status" value="1"/>
</dbReference>
<feature type="compositionally biased region" description="Acidic residues" evidence="2">
    <location>
        <begin position="121"/>
        <end position="140"/>
    </location>
</feature>
<reference evidence="3 4" key="1">
    <citation type="submission" date="2024-01" db="EMBL/GenBank/DDBJ databases">
        <authorList>
            <person name="Alioto T."/>
            <person name="Alioto T."/>
            <person name="Gomez Garrido J."/>
        </authorList>
    </citation>
    <scope>NUCLEOTIDE SEQUENCE [LARGE SCALE GENOMIC DNA]</scope>
</reference>
<dbReference type="InterPro" id="IPR033545">
    <property type="entry name" value="CEP89"/>
</dbReference>
<evidence type="ECO:0000256" key="2">
    <source>
        <dbReference type="SAM" id="MobiDB-lite"/>
    </source>
</evidence>
<feature type="compositionally biased region" description="Basic and acidic residues" evidence="2">
    <location>
        <begin position="98"/>
        <end position="120"/>
    </location>
</feature>
<gene>
    <name evidence="3" type="ORF">FSCOSCO3_A028804</name>
</gene>
<feature type="compositionally biased region" description="Polar residues" evidence="2">
    <location>
        <begin position="223"/>
        <end position="237"/>
    </location>
</feature>
<comment type="caution">
    <text evidence="3">The sequence shown here is derived from an EMBL/GenBank/DDBJ whole genome shotgun (WGS) entry which is preliminary data.</text>
</comment>
<dbReference type="PANTHER" id="PTHR36170">
    <property type="entry name" value="CENTROSOMAL PROTEIN OF 89 KDA"/>
    <property type="match status" value="1"/>
</dbReference>
<accession>A0AAV1P716</accession>
<proteinExistence type="predicted"/>
<evidence type="ECO:0000313" key="4">
    <source>
        <dbReference type="Proteomes" id="UP001314229"/>
    </source>
</evidence>
<sequence>MLKFSFRREKDKEFKHIAHGLLPAASIAPKAAVPRTPPPRSPDPSPERPRSALAAAILSSSLTGQTWAIPPLRQRSFSESDRSESFISEPNISTALYPRDRWSEDLTDRPRLSSPDHSEGELEDEEEGEEEEDEEENEEGKEEHIYQSLDRQDNCPVTEPVYALPLKLKTSMPLPTQMPDRREPSPDFTEETDVHSPKSSRVSSKKKTSVRMSSGSRKEDVPSSITSNHPSQSSQAKNLKYHIKPSPESSEACCDMPKDVVPVLTERNTRMVEEQRLLEERLQRLEQELSQSQASSNMRFSAGSQAELQNLRQHAQELVDENDALKMTVHRLNVELSRYQTRFRPLSKQESSRISGLPKTGSPPPWLLDMKYLSPLLLAYEDRMNEKDALLRTTEEEVKRLRVHVEEVIKENERLHDEIGKIGGVSQKDCHQLQQQAFLVLQENQLLIDQLEAQHVKAKANHSRHHSEVSKVSKQLMLLEAEKQHLQEDLEETKREMQKNMREVQVLQARLKDAVTWDEHCNIAGKLRRLLEQQEIKNKSEMDELRLRVSSLQEENRSLALDKANLTSDMKRMEAELELVRQANRKAKRRISVLKQQREESVLKEEKARHYLGAVTSVAEHISQERDQLLHTASVIQGEKQGFMSRILNGTIRFGKLQEEVKVYRRQASTRLAALEEAAEGRTASHQREILHLQRLLRERQEAEERLLQSKREVEEELEVVWQAATRENQQMKETLLDSRLIGDLHGWALSGSTSPGWPSQVPDETTTST</sequence>
<dbReference type="GO" id="GO:0007005">
    <property type="term" value="P:mitochondrion organization"/>
    <property type="evidence" value="ECO:0007669"/>
    <property type="project" value="InterPro"/>
</dbReference>
<dbReference type="AlphaFoldDB" id="A0AAV1P716"/>
<dbReference type="GO" id="GO:0060271">
    <property type="term" value="P:cilium assembly"/>
    <property type="evidence" value="ECO:0007669"/>
    <property type="project" value="InterPro"/>
</dbReference>
<evidence type="ECO:0000256" key="1">
    <source>
        <dbReference type="SAM" id="Coils"/>
    </source>
</evidence>
<feature type="coiled-coil region" evidence="1">
    <location>
        <begin position="686"/>
        <end position="720"/>
    </location>
</feature>
<dbReference type="GO" id="GO:0097539">
    <property type="term" value="C:ciliary transition fiber"/>
    <property type="evidence" value="ECO:0007669"/>
    <property type="project" value="TreeGrafter"/>
</dbReference>
<feature type="compositionally biased region" description="Polar residues" evidence="2">
    <location>
        <begin position="751"/>
        <end position="770"/>
    </location>
</feature>
<feature type="compositionally biased region" description="Pro residues" evidence="2">
    <location>
        <begin position="35"/>
        <end position="44"/>
    </location>
</feature>
<organism evidence="3 4">
    <name type="scientific">Scomber scombrus</name>
    <name type="common">Atlantic mackerel</name>
    <name type="synonym">Scomber vernalis</name>
    <dbReference type="NCBI Taxonomy" id="13677"/>
    <lineage>
        <taxon>Eukaryota</taxon>
        <taxon>Metazoa</taxon>
        <taxon>Chordata</taxon>
        <taxon>Craniata</taxon>
        <taxon>Vertebrata</taxon>
        <taxon>Euteleostomi</taxon>
        <taxon>Actinopterygii</taxon>
        <taxon>Neopterygii</taxon>
        <taxon>Teleostei</taxon>
        <taxon>Neoteleostei</taxon>
        <taxon>Acanthomorphata</taxon>
        <taxon>Pelagiaria</taxon>
        <taxon>Scombriformes</taxon>
        <taxon>Scombridae</taxon>
        <taxon>Scomber</taxon>
    </lineage>
</organism>
<feature type="compositionally biased region" description="Basic and acidic residues" evidence="2">
    <location>
        <begin position="141"/>
        <end position="153"/>
    </location>
</feature>
<evidence type="ECO:0000313" key="3">
    <source>
        <dbReference type="EMBL" id="CAK6967408.1"/>
    </source>
</evidence>
<feature type="compositionally biased region" description="Low complexity" evidence="2">
    <location>
        <begin position="51"/>
        <end position="62"/>
    </location>
</feature>
<feature type="coiled-coil region" evidence="1">
    <location>
        <begin position="542"/>
        <end position="597"/>
    </location>
</feature>
<name>A0AAV1P716_SCOSC</name>
<feature type="region of interest" description="Disordered" evidence="2">
    <location>
        <begin position="25"/>
        <end position="238"/>
    </location>
</feature>
<feature type="coiled-coil region" evidence="1">
    <location>
        <begin position="268"/>
        <end position="335"/>
    </location>
</feature>
<dbReference type="Proteomes" id="UP001314229">
    <property type="component" value="Unassembled WGS sequence"/>
</dbReference>
<dbReference type="GO" id="GO:0045202">
    <property type="term" value="C:synapse"/>
    <property type="evidence" value="ECO:0007669"/>
    <property type="project" value="GOC"/>
</dbReference>
<feature type="coiled-coil region" evidence="1">
    <location>
        <begin position="377"/>
        <end position="510"/>
    </location>
</feature>
<dbReference type="EMBL" id="CAWUFR010000104">
    <property type="protein sequence ID" value="CAK6967408.1"/>
    <property type="molecule type" value="Genomic_DNA"/>
</dbReference>
<protein>
    <submittedName>
        <fullName evidence="3">LOW QUALITY PROTEIN: centrosomal protein of 89 kDa</fullName>
    </submittedName>
</protein>
<dbReference type="GO" id="GO:0005814">
    <property type="term" value="C:centriole"/>
    <property type="evidence" value="ECO:0007669"/>
    <property type="project" value="InterPro"/>
</dbReference>
<dbReference type="GO" id="GO:0007268">
    <property type="term" value="P:chemical synaptic transmission"/>
    <property type="evidence" value="ECO:0007669"/>
    <property type="project" value="InterPro"/>
</dbReference>
<keyword evidence="4" id="KW-1185">Reference proteome</keyword>
<feature type="region of interest" description="Disordered" evidence="2">
    <location>
        <begin position="750"/>
        <end position="770"/>
    </location>
</feature>